<comment type="caution">
    <text evidence="1">The sequence shown here is derived from an EMBL/GenBank/DDBJ whole genome shotgun (WGS) entry which is preliminary data.</text>
</comment>
<organism evidence="1 2">
    <name type="scientific">Candidatus Scatousia excrementigallinarum</name>
    <dbReference type="NCBI Taxonomy" id="2840935"/>
    <lineage>
        <taxon>Bacteria</taxon>
        <taxon>Candidatus Scatousia</taxon>
    </lineage>
</organism>
<dbReference type="EMBL" id="DVIU01000104">
    <property type="protein sequence ID" value="HIS35963.1"/>
    <property type="molecule type" value="Genomic_DNA"/>
</dbReference>
<dbReference type="AlphaFoldDB" id="A0A9D1EY39"/>
<sequence length="484" mass="56345">MLSSGAKQVTYSVNAFFVSRKNYGGKMKIQLNIQLSKNLREKVNEINNFSFNKTAYFQFPSDKKGSTQEGNAFNCICAALDRIDDLVKHINSLDLTQTTEGTFALCDFLNYGQTLIDCITIIGKVYGVKYESKDDCSCFHQRGNYANGNDEKYFKYLRSLCAVHPLATYAHSEYQGNQPEWCPYINIASSSASRLLVIGAKELKGADYIARVYRNDMEFSKYVPIKVKQLFKYLQNRYNFINNIIQAIEYYNQNQIKRLCNNHILLPDECESYDNYLENLEDEIHIRCGDLKYIVRTWRAIFMTHFEDSVNETLLDEYKAELKVGIERIRAGLQDMSCLNDDFSFEAIAEENIPEIEGYHYEQEKLSYLFPSYAIESENVDFSFISKKSDLDIKRIDLMLNMIDIAQQRGVTHEDLKEVGRYIDSKLHTTNSEWARIQIKIMEPILGKYIKFDYLLNDWLLYLQTKIAKWLLSRSHVNEDNNGQ</sequence>
<reference evidence="1" key="2">
    <citation type="journal article" date="2021" name="PeerJ">
        <title>Extensive microbial diversity within the chicken gut microbiome revealed by metagenomics and culture.</title>
        <authorList>
            <person name="Gilroy R."/>
            <person name="Ravi A."/>
            <person name="Getino M."/>
            <person name="Pursley I."/>
            <person name="Horton D.L."/>
            <person name="Alikhan N.F."/>
            <person name="Baker D."/>
            <person name="Gharbi K."/>
            <person name="Hall N."/>
            <person name="Watson M."/>
            <person name="Adriaenssens E.M."/>
            <person name="Foster-Nyarko E."/>
            <person name="Jarju S."/>
            <person name="Secka A."/>
            <person name="Antonio M."/>
            <person name="Oren A."/>
            <person name="Chaudhuri R.R."/>
            <person name="La Ragione R."/>
            <person name="Hildebrand F."/>
            <person name="Pallen M.J."/>
        </authorList>
    </citation>
    <scope>NUCLEOTIDE SEQUENCE</scope>
    <source>
        <strain evidence="1">6276</strain>
    </source>
</reference>
<accession>A0A9D1EY39</accession>
<reference evidence="1" key="1">
    <citation type="submission" date="2020-10" db="EMBL/GenBank/DDBJ databases">
        <authorList>
            <person name="Gilroy R."/>
        </authorList>
    </citation>
    <scope>NUCLEOTIDE SEQUENCE</scope>
    <source>
        <strain evidence="1">6276</strain>
    </source>
</reference>
<gene>
    <name evidence="1" type="ORF">IAC10_04955</name>
</gene>
<protein>
    <submittedName>
        <fullName evidence="1">Uncharacterized protein</fullName>
    </submittedName>
</protein>
<evidence type="ECO:0000313" key="1">
    <source>
        <dbReference type="EMBL" id="HIS35963.1"/>
    </source>
</evidence>
<dbReference type="Proteomes" id="UP000823928">
    <property type="component" value="Unassembled WGS sequence"/>
</dbReference>
<name>A0A9D1EY39_9BACT</name>
<evidence type="ECO:0000313" key="2">
    <source>
        <dbReference type="Proteomes" id="UP000823928"/>
    </source>
</evidence>
<proteinExistence type="predicted"/>